<protein>
    <submittedName>
        <fullName evidence="5">4-methyl-5-nitrocatechol 5-monooxygenase</fullName>
        <ecNumber evidence="5">1.14.13.210</ecNumber>
    </submittedName>
</protein>
<dbReference type="NCBIfam" id="NF004780">
    <property type="entry name" value="PRK06126.1"/>
    <property type="match status" value="1"/>
</dbReference>
<dbReference type="InterPro" id="IPR036188">
    <property type="entry name" value="FAD/NAD-bd_sf"/>
</dbReference>
<dbReference type="Proteomes" id="UP000656319">
    <property type="component" value="Unassembled WGS sequence"/>
</dbReference>
<evidence type="ECO:0000313" key="5">
    <source>
        <dbReference type="EMBL" id="CAD6562079.1"/>
    </source>
</evidence>
<evidence type="ECO:0000313" key="6">
    <source>
        <dbReference type="Proteomes" id="UP000656319"/>
    </source>
</evidence>
<keyword evidence="2" id="KW-0285">Flavoprotein</keyword>
<dbReference type="PANTHER" id="PTHR43004">
    <property type="entry name" value="TRK SYSTEM POTASSIUM UPTAKE PROTEIN"/>
    <property type="match status" value="1"/>
</dbReference>
<dbReference type="Gene3D" id="3.40.30.120">
    <property type="match status" value="1"/>
</dbReference>
<evidence type="ECO:0000256" key="1">
    <source>
        <dbReference type="ARBA" id="ARBA00001974"/>
    </source>
</evidence>
<keyword evidence="3" id="KW-0274">FAD</keyword>
<keyword evidence="5" id="KW-0560">Oxidoreductase</keyword>
<comment type="caution">
    <text evidence="5">The sequence shown here is derived from an EMBL/GenBank/DDBJ whole genome shotgun (WGS) entry which is preliminary data.</text>
</comment>
<comment type="cofactor">
    <cofactor evidence="1">
        <name>FAD</name>
        <dbReference type="ChEBI" id="CHEBI:57692"/>
    </cofactor>
</comment>
<dbReference type="Gene3D" id="3.50.50.60">
    <property type="entry name" value="FAD/NAD(P)-binding domain"/>
    <property type="match status" value="1"/>
</dbReference>
<dbReference type="InterPro" id="IPR050641">
    <property type="entry name" value="RIFMO-like"/>
</dbReference>
<dbReference type="PANTHER" id="PTHR43004:SF19">
    <property type="entry name" value="BINDING MONOOXYGENASE, PUTATIVE (JCVI)-RELATED"/>
    <property type="match status" value="1"/>
</dbReference>
<feature type="domain" description="FAD-binding" evidence="4">
    <location>
        <begin position="13"/>
        <end position="356"/>
    </location>
</feature>
<proteinExistence type="predicted"/>
<sequence>MSHAQPIEPGTWDVVVIGGGPVGLAATIELARRGVRVMLVERNDRVGHAPRAKTCNVRTCEHLRRWGLVDQLRARAPFGVDYPSNIVFATRLAGHALARFENAFFCRPGAHPLYAEHAQWIPQYKLEETLADHARDLPAASLRFQHTVTALTQDDAGVTLTLDTPRGTETIRSRYVIAADGASSGTRKALGIRMIGDGALSKHRMLIFRAPELAEQHALGPAVAYWLVNRDAPSVMGPMDDGGRWYFGFTPQPGLEDPVQALRLATGLDLDPEVLLTDDWTAYRLVAERYREGRVFLAGDACHLHPPYGGYGMNLGVGDAVDIGWKLAAVLQGWGGDALLDSYGIERRPVHLRTIEEAVINHSRSSGSLVTESLEEDGADGDAARTTARERILGEKVREFDTLGVVLGYRYDDSPVIVGDGTEAPPHHYRDFTPSARPGNRAPHYWLEADSTAYGAALYDRFGRGFTLLVTQGDDTDTVALRASADELGVPLTTLAISDPALHALYGARYVLIRPDQHVAWRADAMPADAAPLLTIVTGRTQHTIQ</sequence>
<dbReference type="EMBL" id="CAJHCQ010000043">
    <property type="protein sequence ID" value="CAD6562079.1"/>
    <property type="molecule type" value="Genomic_DNA"/>
</dbReference>
<evidence type="ECO:0000256" key="2">
    <source>
        <dbReference type="ARBA" id="ARBA00022630"/>
    </source>
</evidence>
<dbReference type="EC" id="1.14.13.210" evidence="5"/>
<accession>A0ABM8PBL0</accession>
<organism evidence="5 6">
    <name type="scientific">Paraburkholderia hiiakae</name>
    <dbReference type="NCBI Taxonomy" id="1081782"/>
    <lineage>
        <taxon>Bacteria</taxon>
        <taxon>Pseudomonadati</taxon>
        <taxon>Pseudomonadota</taxon>
        <taxon>Betaproteobacteria</taxon>
        <taxon>Burkholderiales</taxon>
        <taxon>Burkholderiaceae</taxon>
        <taxon>Paraburkholderia</taxon>
    </lineage>
</organism>
<dbReference type="Gene3D" id="3.30.9.10">
    <property type="entry name" value="D-Amino Acid Oxidase, subunit A, domain 2"/>
    <property type="match status" value="1"/>
</dbReference>
<dbReference type="GO" id="GO:0016491">
    <property type="term" value="F:oxidoreductase activity"/>
    <property type="evidence" value="ECO:0007669"/>
    <property type="project" value="UniProtKB-KW"/>
</dbReference>
<gene>
    <name evidence="5" type="primary">dntB</name>
    <name evidence="5" type="ORF">LMG27952_07675</name>
</gene>
<dbReference type="Pfam" id="PF01494">
    <property type="entry name" value="FAD_binding_3"/>
    <property type="match status" value="1"/>
</dbReference>
<dbReference type="InterPro" id="IPR002938">
    <property type="entry name" value="FAD-bd"/>
</dbReference>
<reference evidence="5 6" key="1">
    <citation type="submission" date="2020-10" db="EMBL/GenBank/DDBJ databases">
        <authorList>
            <person name="Peeters C."/>
        </authorList>
    </citation>
    <scope>NUCLEOTIDE SEQUENCE [LARGE SCALE GENOMIC DNA]</scope>
    <source>
        <strain evidence="5 6">LMG 27952</strain>
    </source>
</reference>
<dbReference type="PRINTS" id="PR00420">
    <property type="entry name" value="RNGMNOXGNASE"/>
</dbReference>
<dbReference type="SUPFAM" id="SSF51905">
    <property type="entry name" value="FAD/NAD(P)-binding domain"/>
    <property type="match status" value="1"/>
</dbReference>
<name>A0ABM8PBL0_9BURK</name>
<dbReference type="Pfam" id="PF21274">
    <property type="entry name" value="Rng_hyd_C"/>
    <property type="match status" value="1"/>
</dbReference>
<keyword evidence="6" id="KW-1185">Reference proteome</keyword>
<evidence type="ECO:0000256" key="3">
    <source>
        <dbReference type="ARBA" id="ARBA00022827"/>
    </source>
</evidence>
<evidence type="ECO:0000259" key="4">
    <source>
        <dbReference type="Pfam" id="PF01494"/>
    </source>
</evidence>